<evidence type="ECO:0000313" key="2">
    <source>
        <dbReference type="Proteomes" id="UP000004277"/>
    </source>
</evidence>
<evidence type="ECO:0000313" key="1">
    <source>
        <dbReference type="EMBL" id="TMS58150.1"/>
    </source>
</evidence>
<reference evidence="1" key="1">
    <citation type="submission" date="2019-05" db="EMBL/GenBank/DDBJ databases">
        <title>Revised genome assembly of Burkholderiaceae (previously Ralstonia) sp. PBA.</title>
        <authorList>
            <person name="Gan H.M."/>
        </authorList>
    </citation>
    <scope>NUCLEOTIDE SEQUENCE</scope>
    <source>
        <strain evidence="1">PBA</strain>
    </source>
</reference>
<keyword evidence="2" id="KW-1185">Reference proteome</keyword>
<gene>
    <name evidence="1" type="ORF">MW7_005165</name>
</gene>
<protein>
    <submittedName>
        <fullName evidence="1">DUF1269 domain-containing protein</fullName>
    </submittedName>
</protein>
<organism evidence="1 2">
    <name type="scientific">Imbroritus primus</name>
    <dbReference type="NCBI Taxonomy" id="3058603"/>
    <lineage>
        <taxon>Bacteria</taxon>
        <taxon>Pseudomonadati</taxon>
        <taxon>Pseudomonadota</taxon>
        <taxon>Betaproteobacteria</taxon>
        <taxon>Burkholderiales</taxon>
        <taxon>Burkholderiaceae</taxon>
        <taxon>Imbroritus</taxon>
    </lineage>
</organism>
<accession>A0ACD3SPM0</accession>
<comment type="caution">
    <text evidence="1">The sequence shown here is derived from an EMBL/GenBank/DDBJ whole genome shotgun (WGS) entry which is preliminary data.</text>
</comment>
<dbReference type="Proteomes" id="UP000004277">
    <property type="component" value="Unassembled WGS sequence"/>
</dbReference>
<sequence length="170" mass="18380">MRKRIYWLLPDLASARRTMDDLLLARVSERHIHFLAAEGTDMSGLHEANILQTSDIVRAAQMGLMIGGGVGILAGLAAAMFPIIGDTPQWGMVGVLAVLGGLFGAWSASMIGSSARSTRIKRFEDAIARGQILLMVDAAPGQIEEIENMLQRQHPEARFEGMDPAIPAFP</sequence>
<dbReference type="EMBL" id="AKCV02000015">
    <property type="protein sequence ID" value="TMS58150.1"/>
    <property type="molecule type" value="Genomic_DNA"/>
</dbReference>
<name>A0ACD3SPM0_9BURK</name>
<proteinExistence type="predicted"/>